<comment type="caution">
    <text evidence="3">The sequence shown here is derived from an EMBL/GenBank/DDBJ whole genome shotgun (WGS) entry which is preliminary data.</text>
</comment>
<dbReference type="Gene3D" id="2.115.10.10">
    <property type="entry name" value="Tachylectin 2"/>
    <property type="match status" value="1"/>
</dbReference>
<accession>A0ABW3M4Z8</accession>
<dbReference type="SUPFAM" id="SSF50934">
    <property type="entry name" value="Tachylectin-2"/>
    <property type="match status" value="1"/>
</dbReference>
<proteinExistence type="predicted"/>
<organism evidence="3 4">
    <name type="scientific">Kibdelosporangium lantanae</name>
    <dbReference type="NCBI Taxonomy" id="1497396"/>
    <lineage>
        <taxon>Bacteria</taxon>
        <taxon>Bacillati</taxon>
        <taxon>Actinomycetota</taxon>
        <taxon>Actinomycetes</taxon>
        <taxon>Pseudonocardiales</taxon>
        <taxon>Pseudonocardiaceae</taxon>
        <taxon>Kibdelosporangium</taxon>
    </lineage>
</organism>
<feature type="region of interest" description="Disordered" evidence="1">
    <location>
        <begin position="1"/>
        <end position="20"/>
    </location>
</feature>
<keyword evidence="4" id="KW-1185">Reference proteome</keyword>
<dbReference type="InterPro" id="IPR036813">
    <property type="entry name" value="Tachylectin2_sf"/>
</dbReference>
<dbReference type="Pfam" id="PF14517">
    <property type="entry name" value="Tachylectin"/>
    <property type="match status" value="1"/>
</dbReference>
<evidence type="ECO:0000256" key="1">
    <source>
        <dbReference type="SAM" id="MobiDB-lite"/>
    </source>
</evidence>
<reference evidence="4" key="1">
    <citation type="journal article" date="2019" name="Int. J. Syst. Evol. Microbiol.">
        <title>The Global Catalogue of Microorganisms (GCM) 10K type strain sequencing project: providing services to taxonomists for standard genome sequencing and annotation.</title>
        <authorList>
            <consortium name="The Broad Institute Genomics Platform"/>
            <consortium name="The Broad Institute Genome Sequencing Center for Infectious Disease"/>
            <person name="Wu L."/>
            <person name="Ma J."/>
        </authorList>
    </citation>
    <scope>NUCLEOTIDE SEQUENCE [LARGE SCALE GENOMIC DNA]</scope>
    <source>
        <strain evidence="4">JCM 31486</strain>
    </source>
</reference>
<protein>
    <submittedName>
        <fullName evidence="3">Tachylectin-related carbohydrate-binding protein</fullName>
    </submittedName>
</protein>
<dbReference type="InterPro" id="IPR023294">
    <property type="entry name" value="Tachylectin2"/>
</dbReference>
<sequence>MLATRGGGAWNSTHLDDTNNLRPLAPLTGTGHWDDLTPVTATDIPALSGTVRQGWGLWEVHRKNGSQDPIADGDLRQTAYRYSDPTATRMTTITAASGWQRFLDPSHSNQITVENVYLEEHIYTIGANGELRLFRWNDFYDKWVNPDGEVIDTGWGKYDSITATGDGVIYARTSDGRLMRFRYDAANHTWTQRDKQVATGWNVFSQIFSPGADILYATGASKNGTPTVRWYQYYPELDTWAPGDSDGLGKIAGQGDRWSTAYQFTATQGTCMVKS</sequence>
<gene>
    <name evidence="3" type="ORF">ACFQ1S_08455</name>
</gene>
<dbReference type="Proteomes" id="UP001597045">
    <property type="component" value="Unassembled WGS sequence"/>
</dbReference>
<dbReference type="EMBL" id="JBHTIS010000351">
    <property type="protein sequence ID" value="MFD1045603.1"/>
    <property type="molecule type" value="Genomic_DNA"/>
</dbReference>
<name>A0ABW3M4Z8_9PSEU</name>
<evidence type="ECO:0000313" key="3">
    <source>
        <dbReference type="EMBL" id="MFD1045603.1"/>
    </source>
</evidence>
<feature type="domain" description="Tachylectin 2" evidence="2">
    <location>
        <begin position="97"/>
        <end position="241"/>
    </location>
</feature>
<evidence type="ECO:0000259" key="2">
    <source>
        <dbReference type="Pfam" id="PF14517"/>
    </source>
</evidence>
<evidence type="ECO:0000313" key="4">
    <source>
        <dbReference type="Proteomes" id="UP001597045"/>
    </source>
</evidence>